<feature type="transmembrane region" description="Helical" evidence="1">
    <location>
        <begin position="6"/>
        <end position="31"/>
    </location>
</feature>
<feature type="domain" description="Histidine kinase" evidence="2">
    <location>
        <begin position="251"/>
        <end position="399"/>
    </location>
</feature>
<dbReference type="SMART" id="SM00388">
    <property type="entry name" value="HisKA"/>
    <property type="match status" value="1"/>
</dbReference>
<proteinExistence type="predicted"/>
<dbReference type="Gene3D" id="3.30.450.290">
    <property type="match status" value="1"/>
</dbReference>
<sequence length="399" mass="42517">MSLRAGYVAASALIAGVILASYVLFAVGAGGRSHSYSARERAELLTDIILNSFLSQSHSGGKADVERFMSYLSDSRAGGVKNIRLLSPGGADMPYTMVMLKRDSSAPITKLSKEGRQVVEVTRAIVNQDSCRECHTLEGDVLAFLSVEVEADGSGFRASDLKGRLVRKALVLGMVMLGLLVLAAVFFKEKRPPVEGPAPGWHEEPGSNVGRGGFGALFMYLNTNGKTPDATSIQSMEKVEKMATIGELSSAIAHEIKNPLAGISGAVQVLSEGFPADDPRREVVDEVLAVIQRLDKTVRNLLSFARPPEPSLIRAPVSDIIELTATLIAGQAKKQFVDVNIVPADRLAVILADPDLMQQVLLNIMMNALHVMPEGGTITVATRILAGKGVVEVDISDTG</sequence>
<name>A0A0F9EIW6_9ZZZZ</name>
<gene>
    <name evidence="3" type="ORF">LCGC14_2069770</name>
</gene>
<dbReference type="InterPro" id="IPR005467">
    <property type="entry name" value="His_kinase_dom"/>
</dbReference>
<dbReference type="GO" id="GO:0000155">
    <property type="term" value="F:phosphorelay sensor kinase activity"/>
    <property type="evidence" value="ECO:0007669"/>
    <property type="project" value="InterPro"/>
</dbReference>
<dbReference type="Gene3D" id="3.30.565.10">
    <property type="entry name" value="Histidine kinase-like ATPase, C-terminal domain"/>
    <property type="match status" value="1"/>
</dbReference>
<dbReference type="AlphaFoldDB" id="A0A0F9EIW6"/>
<dbReference type="SUPFAM" id="SSF55874">
    <property type="entry name" value="ATPase domain of HSP90 chaperone/DNA topoisomerase II/histidine kinase"/>
    <property type="match status" value="1"/>
</dbReference>
<dbReference type="Gene3D" id="1.10.287.130">
    <property type="match status" value="1"/>
</dbReference>
<evidence type="ECO:0000256" key="1">
    <source>
        <dbReference type="SAM" id="Phobius"/>
    </source>
</evidence>
<dbReference type="PROSITE" id="PS50109">
    <property type="entry name" value="HIS_KIN"/>
    <property type="match status" value="1"/>
</dbReference>
<keyword evidence="1" id="KW-0812">Transmembrane</keyword>
<feature type="transmembrane region" description="Helical" evidence="1">
    <location>
        <begin position="169"/>
        <end position="187"/>
    </location>
</feature>
<keyword evidence="1" id="KW-0472">Membrane</keyword>
<dbReference type="PANTHER" id="PTHR43065">
    <property type="entry name" value="SENSOR HISTIDINE KINASE"/>
    <property type="match status" value="1"/>
</dbReference>
<keyword evidence="1" id="KW-1133">Transmembrane helix</keyword>
<reference evidence="3" key="1">
    <citation type="journal article" date="2015" name="Nature">
        <title>Complex archaea that bridge the gap between prokaryotes and eukaryotes.</title>
        <authorList>
            <person name="Spang A."/>
            <person name="Saw J.H."/>
            <person name="Jorgensen S.L."/>
            <person name="Zaremba-Niedzwiedzka K."/>
            <person name="Martijn J."/>
            <person name="Lind A.E."/>
            <person name="van Eijk R."/>
            <person name="Schleper C."/>
            <person name="Guy L."/>
            <person name="Ettema T.J."/>
        </authorList>
    </citation>
    <scope>NUCLEOTIDE SEQUENCE</scope>
</reference>
<dbReference type="PANTHER" id="PTHR43065:SF42">
    <property type="entry name" value="TWO-COMPONENT SENSOR PPRA"/>
    <property type="match status" value="1"/>
</dbReference>
<comment type="caution">
    <text evidence="3">The sequence shown here is derived from an EMBL/GenBank/DDBJ whole genome shotgun (WGS) entry which is preliminary data.</text>
</comment>
<evidence type="ECO:0000313" key="3">
    <source>
        <dbReference type="EMBL" id="KKL73949.1"/>
    </source>
</evidence>
<evidence type="ECO:0000259" key="2">
    <source>
        <dbReference type="PROSITE" id="PS50109"/>
    </source>
</evidence>
<dbReference type="EMBL" id="LAZR01024805">
    <property type="protein sequence ID" value="KKL73949.1"/>
    <property type="molecule type" value="Genomic_DNA"/>
</dbReference>
<protein>
    <recommendedName>
        <fullName evidence="2">Histidine kinase domain-containing protein</fullName>
    </recommendedName>
</protein>
<dbReference type="CDD" id="cd00082">
    <property type="entry name" value="HisKA"/>
    <property type="match status" value="1"/>
</dbReference>
<dbReference type="InterPro" id="IPR036890">
    <property type="entry name" value="HATPase_C_sf"/>
</dbReference>
<dbReference type="Pfam" id="PF00512">
    <property type="entry name" value="HisKA"/>
    <property type="match status" value="1"/>
</dbReference>
<organism evidence="3">
    <name type="scientific">marine sediment metagenome</name>
    <dbReference type="NCBI Taxonomy" id="412755"/>
    <lineage>
        <taxon>unclassified sequences</taxon>
        <taxon>metagenomes</taxon>
        <taxon>ecological metagenomes</taxon>
    </lineage>
</organism>
<accession>A0A0F9EIW6</accession>
<dbReference type="InterPro" id="IPR003661">
    <property type="entry name" value="HisK_dim/P_dom"/>
</dbReference>
<feature type="non-terminal residue" evidence="3">
    <location>
        <position position="399"/>
    </location>
</feature>